<accession>A0A9Q0S1U1</accession>
<evidence type="ECO:0000313" key="2">
    <source>
        <dbReference type="EMBL" id="KAJ6640858.1"/>
    </source>
</evidence>
<evidence type="ECO:0000313" key="3">
    <source>
        <dbReference type="Proteomes" id="UP001151699"/>
    </source>
</evidence>
<organism evidence="2 3">
    <name type="scientific">Pseudolycoriella hygida</name>
    <dbReference type="NCBI Taxonomy" id="35572"/>
    <lineage>
        <taxon>Eukaryota</taxon>
        <taxon>Metazoa</taxon>
        <taxon>Ecdysozoa</taxon>
        <taxon>Arthropoda</taxon>
        <taxon>Hexapoda</taxon>
        <taxon>Insecta</taxon>
        <taxon>Pterygota</taxon>
        <taxon>Neoptera</taxon>
        <taxon>Endopterygota</taxon>
        <taxon>Diptera</taxon>
        <taxon>Nematocera</taxon>
        <taxon>Sciaroidea</taxon>
        <taxon>Sciaridae</taxon>
        <taxon>Pseudolycoriella</taxon>
    </lineage>
</organism>
<comment type="caution">
    <text evidence="2">The sequence shown here is derived from an EMBL/GenBank/DDBJ whole genome shotgun (WGS) entry which is preliminary data.</text>
</comment>
<feature type="non-terminal residue" evidence="2">
    <location>
        <position position="1"/>
    </location>
</feature>
<gene>
    <name evidence="2" type="ORF">Bhyg_05791</name>
</gene>
<name>A0A9Q0S1U1_9DIPT</name>
<dbReference type="OrthoDB" id="8056232at2759"/>
<reference evidence="2" key="1">
    <citation type="submission" date="2022-07" db="EMBL/GenBank/DDBJ databases">
        <authorList>
            <person name="Trinca V."/>
            <person name="Uliana J.V.C."/>
            <person name="Torres T.T."/>
            <person name="Ward R.J."/>
            <person name="Monesi N."/>
        </authorList>
    </citation>
    <scope>NUCLEOTIDE SEQUENCE</scope>
    <source>
        <strain evidence="2">HSMRA1968</strain>
        <tissue evidence="2">Whole embryos</tissue>
    </source>
</reference>
<protein>
    <submittedName>
        <fullName evidence="2">Uncharacterized protein</fullName>
    </submittedName>
</protein>
<sequence length="207" mass="24200">MQKNVRRKCERQALDAFPNILSKSRFHKLQTPIEDYEYHIQSISDDDEKELHYFIETTKKICCKRFCFKDDISECQPYHATSLSFNTNQSQSLDFELSFRISKCDTTSPSEDMDSSEVAPLPVSPKSFSTIPKRKYTSNNRLQESKNKSSEIEVLRLRKECQNLIENNRRLMKDSKLGSERLNGSNNSVEETLLQTQVDSLQWQLKQ</sequence>
<feature type="region of interest" description="Disordered" evidence="1">
    <location>
        <begin position="106"/>
        <end position="149"/>
    </location>
</feature>
<evidence type="ECO:0000256" key="1">
    <source>
        <dbReference type="SAM" id="MobiDB-lite"/>
    </source>
</evidence>
<dbReference type="AlphaFoldDB" id="A0A9Q0S1U1"/>
<keyword evidence="3" id="KW-1185">Reference proteome</keyword>
<proteinExistence type="predicted"/>
<dbReference type="Proteomes" id="UP001151699">
    <property type="component" value="Chromosome B"/>
</dbReference>
<dbReference type="EMBL" id="WJQU01000002">
    <property type="protein sequence ID" value="KAJ6640858.1"/>
    <property type="molecule type" value="Genomic_DNA"/>
</dbReference>